<evidence type="ECO:0000313" key="3">
    <source>
        <dbReference type="Proteomes" id="UP001597510"/>
    </source>
</evidence>
<keyword evidence="3" id="KW-1185">Reference proteome</keyword>
<accession>A0ABW5J646</accession>
<comment type="caution">
    <text evidence="2">The sequence shown here is derived from an EMBL/GenBank/DDBJ whole genome shotgun (WGS) entry which is preliminary data.</text>
</comment>
<name>A0ABW5J646_9BACT</name>
<keyword evidence="1" id="KW-0472">Membrane</keyword>
<keyword evidence="1" id="KW-1133">Transmembrane helix</keyword>
<protein>
    <submittedName>
        <fullName evidence="2">Uncharacterized protein</fullName>
    </submittedName>
</protein>
<proteinExistence type="predicted"/>
<keyword evidence="1" id="KW-0812">Transmembrane</keyword>
<organism evidence="2 3">
    <name type="scientific">Emticicia soli</name>
    <dbReference type="NCBI Taxonomy" id="2027878"/>
    <lineage>
        <taxon>Bacteria</taxon>
        <taxon>Pseudomonadati</taxon>
        <taxon>Bacteroidota</taxon>
        <taxon>Cytophagia</taxon>
        <taxon>Cytophagales</taxon>
        <taxon>Leadbetterellaceae</taxon>
        <taxon>Emticicia</taxon>
    </lineage>
</organism>
<reference evidence="3" key="1">
    <citation type="journal article" date="2019" name="Int. J. Syst. Evol. Microbiol.">
        <title>The Global Catalogue of Microorganisms (GCM) 10K type strain sequencing project: providing services to taxonomists for standard genome sequencing and annotation.</title>
        <authorList>
            <consortium name="The Broad Institute Genomics Platform"/>
            <consortium name="The Broad Institute Genome Sequencing Center for Infectious Disease"/>
            <person name="Wu L."/>
            <person name="Ma J."/>
        </authorList>
    </citation>
    <scope>NUCLEOTIDE SEQUENCE [LARGE SCALE GENOMIC DNA]</scope>
    <source>
        <strain evidence="3">KCTC 52344</strain>
    </source>
</reference>
<evidence type="ECO:0000313" key="2">
    <source>
        <dbReference type="EMBL" id="MFD2520847.1"/>
    </source>
</evidence>
<dbReference type="RefSeq" id="WP_340235150.1">
    <property type="nucleotide sequence ID" value="NZ_JBBEWC010000003.1"/>
</dbReference>
<feature type="transmembrane region" description="Helical" evidence="1">
    <location>
        <begin position="12"/>
        <end position="32"/>
    </location>
</feature>
<evidence type="ECO:0000256" key="1">
    <source>
        <dbReference type="SAM" id="Phobius"/>
    </source>
</evidence>
<gene>
    <name evidence="2" type="ORF">ACFSR2_08135</name>
</gene>
<dbReference type="EMBL" id="JBHULC010000008">
    <property type="protein sequence ID" value="MFD2520847.1"/>
    <property type="molecule type" value="Genomic_DNA"/>
</dbReference>
<sequence length="43" mass="5127">MKKDNFINSKLFRFMLPIIIVGSIISIFRAGYETGQWLYVIFR</sequence>
<dbReference type="Proteomes" id="UP001597510">
    <property type="component" value="Unassembled WGS sequence"/>
</dbReference>